<organism evidence="2 3">
    <name type="scientific">Euplotes crassus</name>
    <dbReference type="NCBI Taxonomy" id="5936"/>
    <lineage>
        <taxon>Eukaryota</taxon>
        <taxon>Sar</taxon>
        <taxon>Alveolata</taxon>
        <taxon>Ciliophora</taxon>
        <taxon>Intramacronucleata</taxon>
        <taxon>Spirotrichea</taxon>
        <taxon>Hypotrichia</taxon>
        <taxon>Euplotida</taxon>
        <taxon>Euplotidae</taxon>
        <taxon>Moneuplotes</taxon>
    </lineage>
</organism>
<accession>A0AAD2D2F1</accession>
<reference evidence="2" key="1">
    <citation type="submission" date="2023-07" db="EMBL/GenBank/DDBJ databases">
        <authorList>
            <consortium name="AG Swart"/>
            <person name="Singh M."/>
            <person name="Singh A."/>
            <person name="Seah K."/>
            <person name="Emmerich C."/>
        </authorList>
    </citation>
    <scope>NUCLEOTIDE SEQUENCE</scope>
    <source>
        <strain evidence="2">DP1</strain>
    </source>
</reference>
<protein>
    <submittedName>
        <fullName evidence="2">Uncharacterized protein</fullName>
    </submittedName>
</protein>
<dbReference type="Proteomes" id="UP001295684">
    <property type="component" value="Unassembled WGS sequence"/>
</dbReference>
<name>A0AAD2D2F1_EUPCR</name>
<evidence type="ECO:0000256" key="1">
    <source>
        <dbReference type="SAM" id="Coils"/>
    </source>
</evidence>
<proteinExistence type="predicted"/>
<keyword evidence="3" id="KW-1185">Reference proteome</keyword>
<feature type="coiled-coil region" evidence="1">
    <location>
        <begin position="51"/>
        <end position="85"/>
    </location>
</feature>
<dbReference type="EMBL" id="CAMPGE010018781">
    <property type="protein sequence ID" value="CAI2377168.1"/>
    <property type="molecule type" value="Genomic_DNA"/>
</dbReference>
<evidence type="ECO:0000313" key="3">
    <source>
        <dbReference type="Proteomes" id="UP001295684"/>
    </source>
</evidence>
<gene>
    <name evidence="2" type="ORF">ECRASSUSDP1_LOCUS18551</name>
</gene>
<feature type="coiled-coil region" evidence="1">
    <location>
        <begin position="175"/>
        <end position="202"/>
    </location>
</feature>
<dbReference type="AlphaFoldDB" id="A0AAD2D2F1"/>
<evidence type="ECO:0000313" key="2">
    <source>
        <dbReference type="EMBL" id="CAI2377168.1"/>
    </source>
</evidence>
<comment type="caution">
    <text evidence="2">The sequence shown here is derived from an EMBL/GenBank/DDBJ whole genome shotgun (WGS) entry which is preliminary data.</text>
</comment>
<sequence length="280" mass="33119">MTEINVDIESYTKRLTNQEFDNHLDDCNGKFRDDIMRKVFMLKVNDSIKVNQEINNIEAEKESRVDELRGEMRVLENECYDLKKHKKMQEVAIKRELDSIQRQRFLRPYFRELKTTYIAAKNDKKYNEEWCKNFRNKNLLKMIIKFWKYFTFNKGNKEYENRMKQRVENIVQNELQDKRVVVEALEAAVRELEEQKALEIKKKTIVKAQLDQAYLRGASSTSLQALKMGQGTLNTLYAGVKMPRYTGNNLLAQINLLRDDSVTVTKKVIASTVQVKKEEK</sequence>
<keyword evidence="1" id="KW-0175">Coiled coil</keyword>